<dbReference type="RefSeq" id="WP_052630401.1">
    <property type="nucleotide sequence ID" value="NZ_CP011144.1"/>
</dbReference>
<feature type="domain" description="HTH LytTR-type" evidence="5">
    <location>
        <begin position="158"/>
        <end position="260"/>
    </location>
</feature>
<organism evidence="6 7">
    <name type="scientific">Pseudoxanthomonas suwonensis</name>
    <dbReference type="NCBI Taxonomy" id="314722"/>
    <lineage>
        <taxon>Bacteria</taxon>
        <taxon>Pseudomonadati</taxon>
        <taxon>Pseudomonadota</taxon>
        <taxon>Gammaproteobacteria</taxon>
        <taxon>Lysobacterales</taxon>
        <taxon>Lysobacteraceae</taxon>
        <taxon>Pseudoxanthomonas</taxon>
    </lineage>
</organism>
<evidence type="ECO:0000313" key="6">
    <source>
        <dbReference type="EMBL" id="AKC85943.1"/>
    </source>
</evidence>
<proteinExistence type="predicted"/>
<dbReference type="SUPFAM" id="SSF52172">
    <property type="entry name" value="CheY-like"/>
    <property type="match status" value="1"/>
</dbReference>
<dbReference type="PANTHER" id="PTHR48111">
    <property type="entry name" value="REGULATOR OF RPOS"/>
    <property type="match status" value="1"/>
</dbReference>
<dbReference type="Pfam" id="PF04397">
    <property type="entry name" value="LytTR"/>
    <property type="match status" value="1"/>
</dbReference>
<dbReference type="KEGG" id="psuw:WQ53_03360"/>
<dbReference type="GO" id="GO:0005829">
    <property type="term" value="C:cytosol"/>
    <property type="evidence" value="ECO:0007669"/>
    <property type="project" value="TreeGrafter"/>
</dbReference>
<sequence length="260" mass="28603">MSAVPAVTALIAEDEAPQRRALHEQLQQAWPELDIVAVCEDGVSALEAVEAQRPAVAFLDIRMPGVSGLDVARAVVERGGLVVFTTAYDDYAVRAFEAGAADYLLKPVQPARLEQAVARVRGRLDERRARTGGPDLRALIDDLESRLRPQGERLIRWITASAGDSVRMIGIGEVLFFQAQEKYVRVVTADGEGVIRTPLKELLAGLDPDEFWQVHRGTVVRVQAIDRVSKNELGRHSLSLKGHAERLPVSGAFLHRFRGM</sequence>
<dbReference type="AlphaFoldDB" id="A0A0E3Z0A6"/>
<dbReference type="PATRIC" id="fig|314722.6.peg.704"/>
<dbReference type="PANTHER" id="PTHR48111:SF69">
    <property type="entry name" value="RESPONSE REGULATOR RECEIVER"/>
    <property type="match status" value="1"/>
</dbReference>
<dbReference type="GO" id="GO:0032993">
    <property type="term" value="C:protein-DNA complex"/>
    <property type="evidence" value="ECO:0007669"/>
    <property type="project" value="TreeGrafter"/>
</dbReference>
<dbReference type="Gene3D" id="2.40.50.1020">
    <property type="entry name" value="LytTr DNA-binding domain"/>
    <property type="match status" value="1"/>
</dbReference>
<gene>
    <name evidence="6" type="ORF">WQ53_03360</name>
</gene>
<dbReference type="Gene3D" id="3.40.50.2300">
    <property type="match status" value="1"/>
</dbReference>
<dbReference type="InterPro" id="IPR011006">
    <property type="entry name" value="CheY-like_superfamily"/>
</dbReference>
<evidence type="ECO:0000256" key="1">
    <source>
        <dbReference type="ARBA" id="ARBA00023012"/>
    </source>
</evidence>
<dbReference type="PROSITE" id="PS50930">
    <property type="entry name" value="HTH_LYTTR"/>
    <property type="match status" value="1"/>
</dbReference>
<dbReference type="OrthoDB" id="236568at2"/>
<protein>
    <submittedName>
        <fullName evidence="6">LytTR family transcriptional regulator</fullName>
    </submittedName>
</protein>
<keyword evidence="3" id="KW-0597">Phosphoprotein</keyword>
<dbReference type="GO" id="GO:0000156">
    <property type="term" value="F:phosphorelay response regulator activity"/>
    <property type="evidence" value="ECO:0007669"/>
    <property type="project" value="TreeGrafter"/>
</dbReference>
<dbReference type="EMBL" id="CP011144">
    <property type="protein sequence ID" value="AKC85943.1"/>
    <property type="molecule type" value="Genomic_DNA"/>
</dbReference>
<keyword evidence="7" id="KW-1185">Reference proteome</keyword>
<name>A0A0E3Z0A6_9GAMM</name>
<reference evidence="6 7" key="1">
    <citation type="journal article" date="2015" name="Genome Announc.">
        <title>Complete Genome Sequence of Pseudoxanthomonas suwonensis Strain J1, a Cellulose-Degrading Bacterium Isolated from Leaf- and Wood-Enriched Soil.</title>
        <authorList>
            <person name="Hou L."/>
            <person name="Jiang J."/>
            <person name="Xu Z."/>
            <person name="Zhou Y."/>
            <person name="Leung F.C."/>
        </authorList>
    </citation>
    <scope>NUCLEOTIDE SEQUENCE [LARGE SCALE GENOMIC DNA]</scope>
    <source>
        <strain evidence="6 7">J1</strain>
    </source>
</reference>
<evidence type="ECO:0000259" key="4">
    <source>
        <dbReference type="PROSITE" id="PS50110"/>
    </source>
</evidence>
<dbReference type="GO" id="GO:0000976">
    <property type="term" value="F:transcription cis-regulatory region binding"/>
    <property type="evidence" value="ECO:0007669"/>
    <property type="project" value="TreeGrafter"/>
</dbReference>
<dbReference type="InterPro" id="IPR039420">
    <property type="entry name" value="WalR-like"/>
</dbReference>
<dbReference type="PROSITE" id="PS50110">
    <property type="entry name" value="RESPONSE_REGULATORY"/>
    <property type="match status" value="1"/>
</dbReference>
<accession>A0A0E3Z0A6</accession>
<evidence type="ECO:0000259" key="5">
    <source>
        <dbReference type="PROSITE" id="PS50930"/>
    </source>
</evidence>
<dbReference type="InterPro" id="IPR007492">
    <property type="entry name" value="LytTR_DNA-bd_dom"/>
</dbReference>
<keyword evidence="2" id="KW-0238">DNA-binding</keyword>
<dbReference type="Pfam" id="PF00072">
    <property type="entry name" value="Response_reg"/>
    <property type="match status" value="1"/>
</dbReference>
<feature type="modified residue" description="4-aspartylphosphate" evidence="3">
    <location>
        <position position="60"/>
    </location>
</feature>
<evidence type="ECO:0000313" key="7">
    <source>
        <dbReference type="Proteomes" id="UP000033067"/>
    </source>
</evidence>
<dbReference type="SMART" id="SM00850">
    <property type="entry name" value="LytTR"/>
    <property type="match status" value="1"/>
</dbReference>
<evidence type="ECO:0000256" key="3">
    <source>
        <dbReference type="PROSITE-ProRule" id="PRU00169"/>
    </source>
</evidence>
<dbReference type="SMART" id="SM00448">
    <property type="entry name" value="REC"/>
    <property type="match status" value="1"/>
</dbReference>
<feature type="domain" description="Response regulatory" evidence="4">
    <location>
        <begin position="8"/>
        <end position="121"/>
    </location>
</feature>
<evidence type="ECO:0000256" key="2">
    <source>
        <dbReference type="ARBA" id="ARBA00023125"/>
    </source>
</evidence>
<dbReference type="Proteomes" id="UP000033067">
    <property type="component" value="Chromosome"/>
</dbReference>
<dbReference type="InterPro" id="IPR001789">
    <property type="entry name" value="Sig_transdc_resp-reg_receiver"/>
</dbReference>
<dbReference type="GO" id="GO:0006355">
    <property type="term" value="P:regulation of DNA-templated transcription"/>
    <property type="evidence" value="ECO:0007669"/>
    <property type="project" value="TreeGrafter"/>
</dbReference>
<keyword evidence="1" id="KW-0902">Two-component regulatory system</keyword>